<name>A0ABT3T3R9_9GAMM</name>
<dbReference type="Pfam" id="PF04519">
    <property type="entry name" value="Bactofilin"/>
    <property type="match status" value="1"/>
</dbReference>
<organism evidence="3 4">
    <name type="scientific">Candidatus Marimicrobium litorale</name>
    <dbReference type="NCBI Taxonomy" id="2518991"/>
    <lineage>
        <taxon>Bacteria</taxon>
        <taxon>Pseudomonadati</taxon>
        <taxon>Pseudomonadota</taxon>
        <taxon>Gammaproteobacteria</taxon>
        <taxon>Cellvibrionales</taxon>
        <taxon>Halieaceae</taxon>
        <taxon>Marimicrobium</taxon>
    </lineage>
</organism>
<dbReference type="InterPro" id="IPR007607">
    <property type="entry name" value="BacA/B"/>
</dbReference>
<dbReference type="EMBL" id="SHNO01000001">
    <property type="protein sequence ID" value="MCX2976913.1"/>
    <property type="molecule type" value="Genomic_DNA"/>
</dbReference>
<accession>A0ABT3T3R9</accession>
<dbReference type="RefSeq" id="WP_279248654.1">
    <property type="nucleotide sequence ID" value="NZ_SHNO01000001.1"/>
</dbReference>
<evidence type="ECO:0000256" key="2">
    <source>
        <dbReference type="SAM" id="MobiDB-lite"/>
    </source>
</evidence>
<protein>
    <submittedName>
        <fullName evidence="3">Polymer-forming cytoskeletal protein</fullName>
    </submittedName>
</protein>
<feature type="region of interest" description="Disordered" evidence="2">
    <location>
        <begin position="96"/>
        <end position="131"/>
    </location>
</feature>
<dbReference type="PANTHER" id="PTHR35024">
    <property type="entry name" value="HYPOTHETICAL CYTOSOLIC PROTEIN"/>
    <property type="match status" value="1"/>
</dbReference>
<dbReference type="PANTHER" id="PTHR35024:SF4">
    <property type="entry name" value="POLYMER-FORMING CYTOSKELETAL PROTEIN"/>
    <property type="match status" value="1"/>
</dbReference>
<evidence type="ECO:0000313" key="3">
    <source>
        <dbReference type="EMBL" id="MCX2976913.1"/>
    </source>
</evidence>
<comment type="similarity">
    <text evidence="1">Belongs to the bactofilin family.</text>
</comment>
<sequence>MIGPSITIKGEVSGEEDLLIQGRVEGSVNLDNNEVTIGDAGRVEADIQARVARVDGEVAGDITANEKVIISKSGNVRGNIVAPRVTLEDGAIFKGSIDMDPAGASQSRAPQPPANDGNTPLKASGLDLKTV</sequence>
<comment type="caution">
    <text evidence="3">The sequence shown here is derived from an EMBL/GenBank/DDBJ whole genome shotgun (WGS) entry which is preliminary data.</text>
</comment>
<proteinExistence type="inferred from homology"/>
<dbReference type="Proteomes" id="UP001143304">
    <property type="component" value="Unassembled WGS sequence"/>
</dbReference>
<evidence type="ECO:0000256" key="1">
    <source>
        <dbReference type="ARBA" id="ARBA00044755"/>
    </source>
</evidence>
<reference evidence="3" key="1">
    <citation type="submission" date="2019-02" db="EMBL/GenBank/DDBJ databases">
        <authorList>
            <person name="Li S.-H."/>
        </authorList>
    </citation>
    <scope>NUCLEOTIDE SEQUENCE</scope>
    <source>
        <strain evidence="3">IMCC11814</strain>
    </source>
</reference>
<gene>
    <name evidence="3" type="ORF">EYC82_06060</name>
</gene>
<keyword evidence="4" id="KW-1185">Reference proteome</keyword>
<evidence type="ECO:0000313" key="4">
    <source>
        <dbReference type="Proteomes" id="UP001143304"/>
    </source>
</evidence>